<evidence type="ECO:0000313" key="1">
    <source>
        <dbReference type="EMBL" id="KAH7838260.1"/>
    </source>
</evidence>
<comment type="caution">
    <text evidence="1">The sequence shown here is derived from an EMBL/GenBank/DDBJ whole genome shotgun (WGS) entry which is preliminary data.</text>
</comment>
<proteinExistence type="predicted"/>
<keyword evidence="2" id="KW-1185">Reference proteome</keyword>
<dbReference type="Proteomes" id="UP000828048">
    <property type="component" value="Chromosome 6"/>
</dbReference>
<dbReference type="EMBL" id="CM037156">
    <property type="protein sequence ID" value="KAH7838260.1"/>
    <property type="molecule type" value="Genomic_DNA"/>
</dbReference>
<gene>
    <name evidence="1" type="ORF">Vadar_024140</name>
</gene>
<protein>
    <submittedName>
        <fullName evidence="1">Uncharacterized protein</fullName>
    </submittedName>
</protein>
<name>A0ACB7XCK8_9ERIC</name>
<evidence type="ECO:0000313" key="2">
    <source>
        <dbReference type="Proteomes" id="UP000828048"/>
    </source>
</evidence>
<organism evidence="1 2">
    <name type="scientific">Vaccinium darrowii</name>
    <dbReference type="NCBI Taxonomy" id="229202"/>
    <lineage>
        <taxon>Eukaryota</taxon>
        <taxon>Viridiplantae</taxon>
        <taxon>Streptophyta</taxon>
        <taxon>Embryophyta</taxon>
        <taxon>Tracheophyta</taxon>
        <taxon>Spermatophyta</taxon>
        <taxon>Magnoliopsida</taxon>
        <taxon>eudicotyledons</taxon>
        <taxon>Gunneridae</taxon>
        <taxon>Pentapetalae</taxon>
        <taxon>asterids</taxon>
        <taxon>Ericales</taxon>
        <taxon>Ericaceae</taxon>
        <taxon>Vaccinioideae</taxon>
        <taxon>Vaccinieae</taxon>
        <taxon>Vaccinium</taxon>
    </lineage>
</organism>
<sequence>MDCGLKFVLLLVLLGFAFSTSGSHIQDDYEHCKITVTKWASSSPDLDVKEEKHLLQDLLFFLHVPRTGGRTYFHCFLKKLYSSSLECPRSYDKLRFDPSKHNCRLLVTHDDYSMMSRLPTEKTSVVTILRNPIDRIFSTYEFSIEVAARFLVHPNLTSVARMTARLRSRTGGVSTLDIWPWKYLVPWMREDLFARRDARRLQGLDSRSNDSYNMEDILMPLHEYINDPIARDIIHNGATFQIAGLTNNSYLAESHEVRRCVLKHETLGEYVLEVAKKRLDNMLYVGLTEDHRESATMFANVVGAQVISQRIASTYSKNSAANDKSEESPSSPESKSDMSYHQNGSTCQNASIISAQIINTTNVNMTVGRLMEAYETCISSLRRTQKQRRTASLKRISPANFSKEARLAVPEVVLQQIKSLNSLDVELYTYAQSIFSKQHKQMMQELGGENILNQLQEDIKFDNPSSAPSRNFLCCCGLLTNLDLDLGGNKELGFAYSEKSVSMKGLGFLNEIDFKFDTGDYSYLSLPNMDLLDLPKECMEGDCLDEGDWDEKFKALGPIPSEAFMGPSEAFGSNNGNAASVLVPTVSGPSKNSPGAFQSPSPDSVLERVTSETPVGVHNRTKRQSSTTKPWKLLLSPISSTSKRSHEVSRRKPKKRKRLSELSNSSQGSSGTKRCSHCAVKDTPQWREGPMGPKTLCNACGVRYRSGRLLPEYRPLASPTYVESKHSNSHKKVIEMREKALHRPAIESMHSNSPRKVIETNEKIRKGVAIDKVIEPPPSPPPEFVPLSGYLYDCVLGSSGQYPLNGSLFS</sequence>
<accession>A0ACB7XCK8</accession>
<reference evidence="1 2" key="1">
    <citation type="journal article" date="2021" name="Hortic Res">
        <title>High-quality reference genome and annotation aids understanding of berry development for evergreen blueberry (Vaccinium darrowii).</title>
        <authorList>
            <person name="Yu J."/>
            <person name="Hulse-Kemp A.M."/>
            <person name="Babiker E."/>
            <person name="Staton M."/>
        </authorList>
    </citation>
    <scope>NUCLEOTIDE SEQUENCE [LARGE SCALE GENOMIC DNA]</scope>
    <source>
        <strain evidence="2">cv. NJ 8807/NJ 8810</strain>
        <tissue evidence="1">Young leaf</tissue>
    </source>
</reference>